<keyword evidence="2" id="KW-1185">Reference proteome</keyword>
<comment type="caution">
    <text evidence="1">The sequence shown here is derived from an EMBL/GenBank/DDBJ whole genome shotgun (WGS) entry which is preliminary data.</text>
</comment>
<gene>
    <name evidence="1" type="ORF">FHR38_002059</name>
</gene>
<sequence>MASAHVSDPLTALREFVERITPYDPDPAATVGTVGIDHGHESGEFRLTPHLARALVEALASYRDPADRGTCAGCGGRRLDDNLHCQDCGRLHGVLGAVIFERAERISEQAERVQWAAGTDAERPLG</sequence>
<accession>A0A7W7SPB0</accession>
<organism evidence="1 2">
    <name type="scientific">Micromonospora polyrhachis</name>
    <dbReference type="NCBI Taxonomy" id="1282883"/>
    <lineage>
        <taxon>Bacteria</taxon>
        <taxon>Bacillati</taxon>
        <taxon>Actinomycetota</taxon>
        <taxon>Actinomycetes</taxon>
        <taxon>Micromonosporales</taxon>
        <taxon>Micromonosporaceae</taxon>
        <taxon>Micromonospora</taxon>
    </lineage>
</organism>
<dbReference type="AlphaFoldDB" id="A0A7W7SPB0"/>
<evidence type="ECO:0000313" key="2">
    <source>
        <dbReference type="Proteomes" id="UP000578819"/>
    </source>
</evidence>
<reference evidence="1 2" key="1">
    <citation type="submission" date="2020-08" db="EMBL/GenBank/DDBJ databases">
        <title>Sequencing the genomes of 1000 actinobacteria strains.</title>
        <authorList>
            <person name="Klenk H.-P."/>
        </authorList>
    </citation>
    <scope>NUCLEOTIDE SEQUENCE [LARGE SCALE GENOMIC DNA]</scope>
    <source>
        <strain evidence="1 2">DSM 45886</strain>
    </source>
</reference>
<dbReference type="EMBL" id="JACHJW010000001">
    <property type="protein sequence ID" value="MBB4958326.1"/>
    <property type="molecule type" value="Genomic_DNA"/>
</dbReference>
<dbReference type="Proteomes" id="UP000578819">
    <property type="component" value="Unassembled WGS sequence"/>
</dbReference>
<protein>
    <submittedName>
        <fullName evidence="1">Uncharacterized protein</fullName>
    </submittedName>
</protein>
<proteinExistence type="predicted"/>
<evidence type="ECO:0000313" key="1">
    <source>
        <dbReference type="EMBL" id="MBB4958326.1"/>
    </source>
</evidence>
<name>A0A7W7SPB0_9ACTN</name>
<dbReference type="RefSeq" id="WP_184534432.1">
    <property type="nucleotide sequence ID" value="NZ_JACHJW010000001.1"/>
</dbReference>